<dbReference type="GO" id="GO:0005737">
    <property type="term" value="C:cytoplasm"/>
    <property type="evidence" value="ECO:0007669"/>
    <property type="project" value="TreeGrafter"/>
</dbReference>
<name>A0A136JDZ5_9PEZI</name>
<dbReference type="PANTHER" id="PTHR11999:SF70">
    <property type="entry name" value="MIP05841P"/>
    <property type="match status" value="1"/>
</dbReference>
<evidence type="ECO:0000256" key="3">
    <source>
        <dbReference type="ARBA" id="ARBA00022793"/>
    </source>
</evidence>
<sequence>MDSKQFREAAVASIDDIVKYYDTVEERRVVPDVQPGYLRALLPDAPPQEGEPWADIQKDIESKILPGITHWQSPNFLAWFPSSSSFPAMLGEMYSSAFTGAAFNWICSPVVTELETIVLDWIAKAFNLPEDYLSTGPTHGGGVIHGTASEAIATVMVAARDKYLREATEHITDEEAREDAIAIRRSKLVALGSAATHSATKKAAQIAGVRYRSIPVHAEHSYKLTGEEVRSTIEALRAKGLEPFYLTVTLGTTDTCAIDDMDSIADVLAELAPPMDAENRNLGSDKGEIWVHVDAAYAGVALICPEFHHLTSAFNRFHSFNTNLHKWLLVNFDCSLLYVRQRKHLIDALSVSLAILKNTHSDSGLVTDYRDWQIPFGRRFRSLKVWFVLRTYGISGLQNHVRKHMGLAENFATELKKRDDLFEIVTGPRFALTTFKVKNGKAADKVIASGDDAAATVAAQNALTKTVYDAILADGRIFLSSTVVGDVFCIRHCPATPFVEQHHVDKHVEIITEVAEKTIQQLTP</sequence>
<feature type="modified residue" description="N6-(pyridoxal phosphate)lysine" evidence="6">
    <location>
        <position position="326"/>
    </location>
</feature>
<dbReference type="GO" id="GO:0016831">
    <property type="term" value="F:carboxy-lyase activity"/>
    <property type="evidence" value="ECO:0007669"/>
    <property type="project" value="UniProtKB-KW"/>
</dbReference>
<evidence type="ECO:0000256" key="2">
    <source>
        <dbReference type="ARBA" id="ARBA00009533"/>
    </source>
</evidence>
<reference evidence="9" key="1">
    <citation type="submission" date="2016-02" db="EMBL/GenBank/DDBJ databases">
        <title>Draft genome sequence of Microdochium bolleyi, a fungal endophyte of beachgrass.</title>
        <authorList>
            <consortium name="DOE Joint Genome Institute"/>
            <person name="David A.S."/>
            <person name="May G."/>
            <person name="Haridas S."/>
            <person name="Lim J."/>
            <person name="Wang M."/>
            <person name="Labutti K."/>
            <person name="Lipzen A."/>
            <person name="Barry K."/>
            <person name="Grigoriev I.V."/>
        </authorList>
    </citation>
    <scope>NUCLEOTIDE SEQUENCE [LARGE SCALE GENOMIC DNA]</scope>
    <source>
        <strain evidence="9">J235TASD1</strain>
    </source>
</reference>
<dbReference type="STRING" id="196109.A0A136JDZ5"/>
<keyword evidence="8" id="KW-0808">Transferase</keyword>
<dbReference type="InterPro" id="IPR015424">
    <property type="entry name" value="PyrdxlP-dep_Trfase"/>
</dbReference>
<evidence type="ECO:0000256" key="6">
    <source>
        <dbReference type="PIRSR" id="PIRSR602129-50"/>
    </source>
</evidence>
<dbReference type="GO" id="GO:0030170">
    <property type="term" value="F:pyridoxal phosphate binding"/>
    <property type="evidence" value="ECO:0007669"/>
    <property type="project" value="InterPro"/>
</dbReference>
<protein>
    <submittedName>
        <fullName evidence="8">Pyridoxal phosphate-dependent transferase</fullName>
    </submittedName>
</protein>
<dbReference type="OrthoDB" id="639767at2759"/>
<dbReference type="PROSITE" id="PS00392">
    <property type="entry name" value="DDC_GAD_HDC_YDC"/>
    <property type="match status" value="1"/>
</dbReference>
<evidence type="ECO:0000256" key="5">
    <source>
        <dbReference type="ARBA" id="ARBA00023239"/>
    </source>
</evidence>
<dbReference type="InterPro" id="IPR015421">
    <property type="entry name" value="PyrdxlP-dep_Trfase_major"/>
</dbReference>
<evidence type="ECO:0000256" key="7">
    <source>
        <dbReference type="RuleBase" id="RU000382"/>
    </source>
</evidence>
<keyword evidence="9" id="KW-1185">Reference proteome</keyword>
<dbReference type="InterPro" id="IPR021115">
    <property type="entry name" value="Pyridoxal-P_BS"/>
</dbReference>
<dbReference type="GO" id="GO:0019752">
    <property type="term" value="P:carboxylic acid metabolic process"/>
    <property type="evidence" value="ECO:0007669"/>
    <property type="project" value="InterPro"/>
</dbReference>
<dbReference type="GO" id="GO:0016740">
    <property type="term" value="F:transferase activity"/>
    <property type="evidence" value="ECO:0007669"/>
    <property type="project" value="UniProtKB-KW"/>
</dbReference>
<evidence type="ECO:0000313" key="9">
    <source>
        <dbReference type="Proteomes" id="UP000070501"/>
    </source>
</evidence>
<dbReference type="EMBL" id="KQ964246">
    <property type="protein sequence ID" value="KXJ95354.1"/>
    <property type="molecule type" value="Genomic_DNA"/>
</dbReference>
<dbReference type="Gene3D" id="3.90.1150.10">
    <property type="entry name" value="Aspartate Aminotransferase, domain 1"/>
    <property type="match status" value="1"/>
</dbReference>
<comment type="cofactor">
    <cofactor evidence="1 6 7">
        <name>pyridoxal 5'-phosphate</name>
        <dbReference type="ChEBI" id="CHEBI:597326"/>
    </cofactor>
</comment>
<dbReference type="InParanoid" id="A0A136JDZ5"/>
<dbReference type="PANTHER" id="PTHR11999">
    <property type="entry name" value="GROUP II PYRIDOXAL-5-PHOSPHATE DECARBOXYLASE"/>
    <property type="match status" value="1"/>
</dbReference>
<evidence type="ECO:0000313" key="8">
    <source>
        <dbReference type="EMBL" id="KXJ95354.1"/>
    </source>
</evidence>
<gene>
    <name evidence="8" type="ORF">Micbo1qcDRAFT_187464</name>
</gene>
<dbReference type="Proteomes" id="UP000070501">
    <property type="component" value="Unassembled WGS sequence"/>
</dbReference>
<keyword evidence="5 7" id="KW-0456">Lyase</keyword>
<comment type="similarity">
    <text evidence="2 7">Belongs to the group II decarboxylase family.</text>
</comment>
<keyword evidence="4 6" id="KW-0663">Pyridoxal phosphate</keyword>
<dbReference type="Gene3D" id="3.40.640.10">
    <property type="entry name" value="Type I PLP-dependent aspartate aminotransferase-like (Major domain)"/>
    <property type="match status" value="1"/>
</dbReference>
<evidence type="ECO:0000256" key="1">
    <source>
        <dbReference type="ARBA" id="ARBA00001933"/>
    </source>
</evidence>
<dbReference type="AlphaFoldDB" id="A0A136JDZ5"/>
<accession>A0A136JDZ5</accession>
<dbReference type="Gene3D" id="1.20.1340.10">
    <property type="entry name" value="dopa decarboxylase, N-terminal domain"/>
    <property type="match status" value="1"/>
</dbReference>
<organism evidence="8 9">
    <name type="scientific">Microdochium bolleyi</name>
    <dbReference type="NCBI Taxonomy" id="196109"/>
    <lineage>
        <taxon>Eukaryota</taxon>
        <taxon>Fungi</taxon>
        <taxon>Dikarya</taxon>
        <taxon>Ascomycota</taxon>
        <taxon>Pezizomycotina</taxon>
        <taxon>Sordariomycetes</taxon>
        <taxon>Xylariomycetidae</taxon>
        <taxon>Xylariales</taxon>
        <taxon>Microdochiaceae</taxon>
        <taxon>Microdochium</taxon>
    </lineage>
</organism>
<dbReference type="SUPFAM" id="SSF53383">
    <property type="entry name" value="PLP-dependent transferases"/>
    <property type="match status" value="1"/>
</dbReference>
<evidence type="ECO:0000256" key="4">
    <source>
        <dbReference type="ARBA" id="ARBA00022898"/>
    </source>
</evidence>
<dbReference type="PRINTS" id="PR00800">
    <property type="entry name" value="YHDCRBOXLASE"/>
</dbReference>
<proteinExistence type="inferred from homology"/>
<dbReference type="InterPro" id="IPR015422">
    <property type="entry name" value="PyrdxlP-dep_Trfase_small"/>
</dbReference>
<dbReference type="GO" id="GO:0006520">
    <property type="term" value="P:amino acid metabolic process"/>
    <property type="evidence" value="ECO:0007669"/>
    <property type="project" value="InterPro"/>
</dbReference>
<dbReference type="InterPro" id="IPR002129">
    <property type="entry name" value="PyrdxlP-dep_de-COase"/>
</dbReference>
<keyword evidence="3" id="KW-0210">Decarboxylase</keyword>
<dbReference type="InterPro" id="IPR010977">
    <property type="entry name" value="Aromatic_deC"/>
</dbReference>
<dbReference type="Pfam" id="PF00282">
    <property type="entry name" value="Pyridoxal_deC"/>
    <property type="match status" value="1"/>
</dbReference>